<evidence type="ECO:0000256" key="8">
    <source>
        <dbReference type="ARBA" id="ARBA00023012"/>
    </source>
</evidence>
<keyword evidence="4" id="KW-0808">Transferase</keyword>
<keyword evidence="7" id="KW-0067">ATP-binding</keyword>
<dbReference type="CDD" id="cd00075">
    <property type="entry name" value="HATPase"/>
    <property type="match status" value="1"/>
</dbReference>
<dbReference type="STRING" id="1592317.DPF_1232"/>
<name>A0A194AEL7_9BACT</name>
<feature type="transmembrane region" description="Helical" evidence="10">
    <location>
        <begin position="64"/>
        <end position="85"/>
    </location>
</feature>
<reference evidence="13" key="1">
    <citation type="submission" date="2016-06" db="EMBL/GenBank/DDBJ databases">
        <title>Draft genome sequence of Desulfoplanes formicivorans strain Pf12B.</title>
        <authorList>
            <person name="Watanabe M."/>
            <person name="Kojima H."/>
            <person name="Fukui M."/>
        </authorList>
    </citation>
    <scope>NUCLEOTIDE SEQUENCE [LARGE SCALE GENOMIC DNA]</scope>
    <source>
        <strain evidence="13">Pf12B</strain>
    </source>
</reference>
<proteinExistence type="predicted"/>
<dbReference type="PANTHER" id="PTHR43065:SF10">
    <property type="entry name" value="PEROXIDE STRESS-ACTIVATED HISTIDINE KINASE MAK3"/>
    <property type="match status" value="1"/>
</dbReference>
<keyword evidence="10" id="KW-1133">Transmembrane helix</keyword>
<dbReference type="InterPro" id="IPR003661">
    <property type="entry name" value="HisK_dim/P_dom"/>
</dbReference>
<dbReference type="InterPro" id="IPR036890">
    <property type="entry name" value="HATPase_C_sf"/>
</dbReference>
<comment type="caution">
    <text evidence="12">The sequence shown here is derived from an EMBL/GenBank/DDBJ whole genome shotgun (WGS) entry which is preliminary data.</text>
</comment>
<dbReference type="InterPro" id="IPR036097">
    <property type="entry name" value="HisK_dim/P_sf"/>
</dbReference>
<dbReference type="OrthoDB" id="1931120at2"/>
<feature type="transmembrane region" description="Helical" evidence="10">
    <location>
        <begin position="114"/>
        <end position="133"/>
    </location>
</feature>
<dbReference type="EC" id="2.7.13.3" evidence="2"/>
<evidence type="ECO:0000256" key="2">
    <source>
        <dbReference type="ARBA" id="ARBA00012438"/>
    </source>
</evidence>
<feature type="transmembrane region" description="Helical" evidence="10">
    <location>
        <begin position="145"/>
        <end position="163"/>
    </location>
</feature>
<accession>A0A194AEL7</accession>
<feature type="transmembrane region" description="Helical" evidence="10">
    <location>
        <begin position="91"/>
        <end position="107"/>
    </location>
</feature>
<dbReference type="GO" id="GO:0000155">
    <property type="term" value="F:phosphorelay sensor kinase activity"/>
    <property type="evidence" value="ECO:0007669"/>
    <property type="project" value="InterPro"/>
</dbReference>
<evidence type="ECO:0000256" key="10">
    <source>
        <dbReference type="SAM" id="Phobius"/>
    </source>
</evidence>
<protein>
    <recommendedName>
        <fullName evidence="2">histidine kinase</fullName>
        <ecNumber evidence="2">2.7.13.3</ecNumber>
    </recommendedName>
</protein>
<dbReference type="Gene3D" id="3.30.565.10">
    <property type="entry name" value="Histidine kinase-like ATPase, C-terminal domain"/>
    <property type="match status" value="1"/>
</dbReference>
<evidence type="ECO:0000313" key="13">
    <source>
        <dbReference type="Proteomes" id="UP000095200"/>
    </source>
</evidence>
<dbReference type="PRINTS" id="PR00344">
    <property type="entry name" value="BCTRLSENSOR"/>
</dbReference>
<keyword evidence="8" id="KW-0902">Two-component regulatory system</keyword>
<evidence type="ECO:0000256" key="3">
    <source>
        <dbReference type="ARBA" id="ARBA00022553"/>
    </source>
</evidence>
<dbReference type="SMART" id="SM00387">
    <property type="entry name" value="HATPase_c"/>
    <property type="match status" value="1"/>
</dbReference>
<keyword evidence="10" id="KW-0472">Membrane</keyword>
<evidence type="ECO:0000313" key="12">
    <source>
        <dbReference type="EMBL" id="GAU08522.1"/>
    </source>
</evidence>
<dbReference type="GO" id="GO:0005524">
    <property type="term" value="F:ATP binding"/>
    <property type="evidence" value="ECO:0007669"/>
    <property type="project" value="UniProtKB-KW"/>
</dbReference>
<dbReference type="InterPro" id="IPR038318">
    <property type="entry name" value="KdpD_sf"/>
</dbReference>
<dbReference type="InterPro" id="IPR005467">
    <property type="entry name" value="His_kinase_dom"/>
</dbReference>
<keyword evidence="6 12" id="KW-0418">Kinase</keyword>
<feature type="coiled-coil region" evidence="9">
    <location>
        <begin position="180"/>
        <end position="207"/>
    </location>
</feature>
<dbReference type="AlphaFoldDB" id="A0A194AEL7"/>
<dbReference type="InterPro" id="IPR003594">
    <property type="entry name" value="HATPase_dom"/>
</dbReference>
<keyword evidence="3" id="KW-0597">Phosphoprotein</keyword>
<dbReference type="RefSeq" id="WP_083254509.1">
    <property type="nucleotide sequence ID" value="NZ_BDFE01000015.1"/>
</dbReference>
<sequence length="426" mass="47648">MQHPSLAQFFDWGMILLVMLFLVCIIHFTPGINPWIAGTAFLLLGGYHLYTNHQQTWDLFRSPAIATIHLGISLVLCAFMVWSTTTPQEESAFWAIFLLPILTAAMRMELEPTLLVTVGATMLYFLLIPMDQFPTEELREDLPEFITPALVFFLVAVLVQFLARTMRHQLHKQVALNQSLRESQQSLRNSLHQLAEAKEQLHRQERLAALGEMAAGVAHEIRNPLGIVASSAQLLEDKVAASDSEAEELLHVIGEETHRLNNLLNDFLAFGRPTIPQFQSCQMHTFLRTCLDRFSNLPQTKDIRLALYCQPDLPMVRIDPDLMEQTLLNLILNAAEASSPGDTIEVTCTYSANQLIIGIQDQGTGIPEAIRETIFTPFFTTKSRGSGLGLANAFKYIQAHNGRIDIKDTSPAGTCVRILLPTETAQ</sequence>
<evidence type="ECO:0000256" key="5">
    <source>
        <dbReference type="ARBA" id="ARBA00022741"/>
    </source>
</evidence>
<keyword evidence="5" id="KW-0547">Nucleotide-binding</keyword>
<keyword evidence="9" id="KW-0175">Coiled coil</keyword>
<dbReference type="EMBL" id="BDFE01000015">
    <property type="protein sequence ID" value="GAU08522.1"/>
    <property type="molecule type" value="Genomic_DNA"/>
</dbReference>
<organism evidence="12 13">
    <name type="scientific">Desulfoplanes formicivorans</name>
    <dbReference type="NCBI Taxonomy" id="1592317"/>
    <lineage>
        <taxon>Bacteria</taxon>
        <taxon>Pseudomonadati</taxon>
        <taxon>Thermodesulfobacteriota</taxon>
        <taxon>Desulfovibrionia</taxon>
        <taxon>Desulfovibrionales</taxon>
        <taxon>Desulfoplanaceae</taxon>
        <taxon>Desulfoplanes</taxon>
    </lineage>
</organism>
<feature type="domain" description="Histidine kinase" evidence="11">
    <location>
        <begin position="216"/>
        <end position="424"/>
    </location>
</feature>
<dbReference type="SMART" id="SM00388">
    <property type="entry name" value="HisKA"/>
    <property type="match status" value="1"/>
</dbReference>
<feature type="transmembrane region" description="Helical" evidence="10">
    <location>
        <begin position="12"/>
        <end position="29"/>
    </location>
</feature>
<dbReference type="Pfam" id="PF02518">
    <property type="entry name" value="HATPase_c"/>
    <property type="match status" value="1"/>
</dbReference>
<dbReference type="SUPFAM" id="SSF47384">
    <property type="entry name" value="Homodimeric domain of signal transducing histidine kinase"/>
    <property type="match status" value="1"/>
</dbReference>
<dbReference type="PROSITE" id="PS50109">
    <property type="entry name" value="HIS_KIN"/>
    <property type="match status" value="1"/>
</dbReference>
<comment type="catalytic activity">
    <reaction evidence="1">
        <text>ATP + protein L-histidine = ADP + protein N-phospho-L-histidine.</text>
        <dbReference type="EC" id="2.7.13.3"/>
    </reaction>
</comment>
<keyword evidence="13" id="KW-1185">Reference proteome</keyword>
<dbReference type="PANTHER" id="PTHR43065">
    <property type="entry name" value="SENSOR HISTIDINE KINASE"/>
    <property type="match status" value="1"/>
</dbReference>
<evidence type="ECO:0000256" key="4">
    <source>
        <dbReference type="ARBA" id="ARBA00022679"/>
    </source>
</evidence>
<dbReference type="Gene3D" id="1.20.120.620">
    <property type="entry name" value="Backbone structure of the membrane domain of e. Coli histidine kinase receptor kdpd"/>
    <property type="match status" value="1"/>
</dbReference>
<dbReference type="CDD" id="cd00082">
    <property type="entry name" value="HisKA"/>
    <property type="match status" value="1"/>
</dbReference>
<evidence type="ECO:0000259" key="11">
    <source>
        <dbReference type="PROSITE" id="PS50109"/>
    </source>
</evidence>
<dbReference type="SUPFAM" id="SSF55874">
    <property type="entry name" value="ATPase domain of HSP90 chaperone/DNA topoisomerase II/histidine kinase"/>
    <property type="match status" value="1"/>
</dbReference>
<dbReference type="Proteomes" id="UP000095200">
    <property type="component" value="Unassembled WGS sequence"/>
</dbReference>
<evidence type="ECO:0000256" key="9">
    <source>
        <dbReference type="SAM" id="Coils"/>
    </source>
</evidence>
<dbReference type="Pfam" id="PF00512">
    <property type="entry name" value="HisKA"/>
    <property type="match status" value="1"/>
</dbReference>
<dbReference type="InterPro" id="IPR004358">
    <property type="entry name" value="Sig_transdc_His_kin-like_C"/>
</dbReference>
<evidence type="ECO:0000256" key="6">
    <source>
        <dbReference type="ARBA" id="ARBA00022777"/>
    </source>
</evidence>
<gene>
    <name evidence="12" type="ORF">DPF_1232</name>
</gene>
<dbReference type="Gene3D" id="1.10.287.130">
    <property type="match status" value="1"/>
</dbReference>
<keyword evidence="10" id="KW-0812">Transmembrane</keyword>
<evidence type="ECO:0000256" key="1">
    <source>
        <dbReference type="ARBA" id="ARBA00000085"/>
    </source>
</evidence>
<evidence type="ECO:0000256" key="7">
    <source>
        <dbReference type="ARBA" id="ARBA00022840"/>
    </source>
</evidence>